<accession>A0A0U5FCA6</accession>
<dbReference type="EMBL" id="LN887698">
    <property type="protein sequence ID" value="CUR41840.1"/>
    <property type="molecule type" value="Genomic_DNA"/>
</dbReference>
<keyword evidence="1" id="KW-0812">Transmembrane</keyword>
<evidence type="ECO:0000313" key="2">
    <source>
        <dbReference type="EMBL" id="CUR41840.1"/>
    </source>
</evidence>
<keyword evidence="1" id="KW-0472">Membrane</keyword>
<gene>
    <name evidence="2" type="ORF">LRLP16767_LRLP167_00171</name>
</gene>
<keyword evidence="1" id="KW-1133">Transmembrane helix</keyword>
<name>A0A0U5FCA6_LIMRT</name>
<dbReference type="AlphaFoldDB" id="A0A0U5FCA6"/>
<feature type="transmembrane region" description="Helical" evidence="1">
    <location>
        <begin position="33"/>
        <end position="52"/>
    </location>
</feature>
<reference evidence="2" key="1">
    <citation type="submission" date="2015-10" db="EMBL/GenBank/DDBJ databases">
        <authorList>
            <person name="Gilbert D.G."/>
        </authorList>
    </citation>
    <scope>NUCLEOTIDE SEQUENCE</scope>
    <source>
        <strain evidence="2">Lp167-67</strain>
    </source>
</reference>
<sequence>MKNVLSIISLIIIMCGLAAFVAGFFMLAKWLGFVMLGVTLYFIGSSFSNAIGGD</sequence>
<organism evidence="2">
    <name type="scientific">Limosilactobacillus reuteri</name>
    <name type="common">Lactobacillus reuteri</name>
    <dbReference type="NCBI Taxonomy" id="1598"/>
    <lineage>
        <taxon>Bacteria</taxon>
        <taxon>Bacillati</taxon>
        <taxon>Bacillota</taxon>
        <taxon>Bacilli</taxon>
        <taxon>Lactobacillales</taxon>
        <taxon>Lactobacillaceae</taxon>
        <taxon>Limosilactobacillus</taxon>
    </lineage>
</organism>
<protein>
    <submittedName>
        <fullName evidence="2">Uncharacterized protein</fullName>
    </submittedName>
</protein>
<evidence type="ECO:0000256" key="1">
    <source>
        <dbReference type="SAM" id="Phobius"/>
    </source>
</evidence>
<proteinExistence type="predicted"/>
<feature type="transmembrane region" description="Helical" evidence="1">
    <location>
        <begin position="7"/>
        <end position="27"/>
    </location>
</feature>